<keyword evidence="5 7" id="KW-0129">CBS domain</keyword>
<feature type="region of interest" description="Disordered" evidence="9">
    <location>
        <begin position="393"/>
        <end position="427"/>
    </location>
</feature>
<evidence type="ECO:0000256" key="1">
    <source>
        <dbReference type="ARBA" id="ARBA00004141"/>
    </source>
</evidence>
<organism evidence="13 14">
    <name type="scientific">Crateriforma conspicua</name>
    <dbReference type="NCBI Taxonomy" id="2527996"/>
    <lineage>
        <taxon>Bacteria</taxon>
        <taxon>Pseudomonadati</taxon>
        <taxon>Planctomycetota</taxon>
        <taxon>Planctomycetia</taxon>
        <taxon>Planctomycetales</taxon>
        <taxon>Planctomycetaceae</taxon>
        <taxon>Crateriforma</taxon>
    </lineage>
</organism>
<dbReference type="GO" id="GO:0005886">
    <property type="term" value="C:plasma membrane"/>
    <property type="evidence" value="ECO:0007669"/>
    <property type="project" value="TreeGrafter"/>
</dbReference>
<evidence type="ECO:0000259" key="11">
    <source>
        <dbReference type="PROSITE" id="PS51371"/>
    </source>
</evidence>
<feature type="compositionally biased region" description="Basic and acidic residues" evidence="9">
    <location>
        <begin position="418"/>
        <end position="427"/>
    </location>
</feature>
<comment type="subcellular location">
    <subcellularLocation>
        <location evidence="1">Membrane</location>
        <topology evidence="1">Multi-pass membrane protein</topology>
    </subcellularLocation>
</comment>
<dbReference type="InterPro" id="IPR000644">
    <property type="entry name" value="CBS_dom"/>
</dbReference>
<dbReference type="PROSITE" id="PS51371">
    <property type="entry name" value="CBS"/>
    <property type="match status" value="2"/>
</dbReference>
<evidence type="ECO:0000256" key="4">
    <source>
        <dbReference type="ARBA" id="ARBA00022989"/>
    </source>
</evidence>
<dbReference type="InterPro" id="IPR046342">
    <property type="entry name" value="CBS_dom_sf"/>
</dbReference>
<evidence type="ECO:0000313" key="13">
    <source>
        <dbReference type="EMBL" id="TWT70751.1"/>
    </source>
</evidence>
<name>A0A5C5Y8I5_9PLAN</name>
<feature type="domain" description="CNNM transmembrane" evidence="12">
    <location>
        <begin position="53"/>
        <end position="235"/>
    </location>
</feature>
<evidence type="ECO:0000256" key="3">
    <source>
        <dbReference type="ARBA" id="ARBA00022737"/>
    </source>
</evidence>
<gene>
    <name evidence="13" type="primary">tlyC</name>
    <name evidence="13" type="ORF">Pan14r_30590</name>
</gene>
<keyword evidence="14" id="KW-1185">Reference proteome</keyword>
<sequence>MTRRRIGREDASPAGEQGRGPARSNLVSFAQPGCSAIAIAAAADGSNSRASCAKADMGLLIFYLFFAIGCSFYCSVAEAVLLSITPSFIATLGQRKPKAAKRLEDLKDNIDRPLAAILSLNTIAHTIGAAGVGAEVVRLYGDQYLAAASAVMTLLILVLSEIIPKTIGALYWRTLGPFVATSVRWLIWILYPLVWMSERLTRLLSGGKSHHTLTREELSAMAKIGAKQGVLEANEHRIFDSMIRFPRVTAQEVMTPRAVVLAVSESSTVAEALAQESILSVSRIPVYEGTLDHVTGFVLKDDLLLAQARDQDADPITTYRRPLLTVRDEVRLPRLLDQLLQGRHHIAIVVDQYGSVVGLVTLEDIVETLLDLEIIDEHDREVDMQKLARRRWEKRLSQKESQGTAVVQPNIAESDEDAGGRENTPDT</sequence>
<keyword evidence="3" id="KW-0677">Repeat</keyword>
<dbReference type="PROSITE" id="PS51846">
    <property type="entry name" value="CNNM"/>
    <property type="match status" value="1"/>
</dbReference>
<evidence type="ECO:0000256" key="7">
    <source>
        <dbReference type="PROSITE-ProRule" id="PRU00703"/>
    </source>
</evidence>
<evidence type="ECO:0000313" key="14">
    <source>
        <dbReference type="Proteomes" id="UP000317238"/>
    </source>
</evidence>
<accession>A0A5C5Y8I5</accession>
<dbReference type="SUPFAM" id="SSF54631">
    <property type="entry name" value="CBS-domain pair"/>
    <property type="match status" value="1"/>
</dbReference>
<feature type="domain" description="CBS" evidence="11">
    <location>
        <begin position="319"/>
        <end position="377"/>
    </location>
</feature>
<dbReference type="InterPro" id="IPR044751">
    <property type="entry name" value="Ion_transp-like_CBS"/>
</dbReference>
<evidence type="ECO:0000256" key="9">
    <source>
        <dbReference type="SAM" id="MobiDB-lite"/>
    </source>
</evidence>
<dbReference type="InterPro" id="IPR002550">
    <property type="entry name" value="CNNM"/>
</dbReference>
<keyword evidence="6 8" id="KW-0472">Membrane</keyword>
<dbReference type="CDD" id="cd04590">
    <property type="entry name" value="CBS_pair_CorC_HlyC_assoc"/>
    <property type="match status" value="1"/>
</dbReference>
<dbReference type="EMBL" id="SJPL01000001">
    <property type="protein sequence ID" value="TWT70751.1"/>
    <property type="molecule type" value="Genomic_DNA"/>
</dbReference>
<dbReference type="Proteomes" id="UP000317238">
    <property type="component" value="Unassembled WGS sequence"/>
</dbReference>
<feature type="transmembrane region" description="Helical" evidence="10">
    <location>
        <begin position="175"/>
        <end position="195"/>
    </location>
</feature>
<feature type="domain" description="CBS" evidence="11">
    <location>
        <begin position="254"/>
        <end position="313"/>
    </location>
</feature>
<feature type="transmembrane region" description="Helical" evidence="10">
    <location>
        <begin position="60"/>
        <end position="93"/>
    </location>
</feature>
<dbReference type="Gene3D" id="3.10.580.10">
    <property type="entry name" value="CBS-domain"/>
    <property type="match status" value="1"/>
</dbReference>
<keyword evidence="2 8" id="KW-0812">Transmembrane</keyword>
<dbReference type="Pfam" id="PF00571">
    <property type="entry name" value="CBS"/>
    <property type="match status" value="1"/>
</dbReference>
<feature type="transmembrane region" description="Helical" evidence="10">
    <location>
        <begin position="114"/>
        <end position="132"/>
    </location>
</feature>
<evidence type="ECO:0000256" key="10">
    <source>
        <dbReference type="SAM" id="Phobius"/>
    </source>
</evidence>
<evidence type="ECO:0000256" key="2">
    <source>
        <dbReference type="ARBA" id="ARBA00022692"/>
    </source>
</evidence>
<reference evidence="13 14" key="1">
    <citation type="submission" date="2019-02" db="EMBL/GenBank/DDBJ databases">
        <title>Deep-cultivation of Planctomycetes and their phenomic and genomic characterization uncovers novel biology.</title>
        <authorList>
            <person name="Wiegand S."/>
            <person name="Jogler M."/>
            <person name="Boedeker C."/>
            <person name="Pinto D."/>
            <person name="Vollmers J."/>
            <person name="Rivas-Marin E."/>
            <person name="Kohn T."/>
            <person name="Peeters S.H."/>
            <person name="Heuer A."/>
            <person name="Rast P."/>
            <person name="Oberbeckmann S."/>
            <person name="Bunk B."/>
            <person name="Jeske O."/>
            <person name="Meyerdierks A."/>
            <person name="Storesund J.E."/>
            <person name="Kallscheuer N."/>
            <person name="Luecker S."/>
            <person name="Lage O.M."/>
            <person name="Pohl T."/>
            <person name="Merkel B.J."/>
            <person name="Hornburger P."/>
            <person name="Mueller R.-W."/>
            <person name="Bruemmer F."/>
            <person name="Labrenz M."/>
            <person name="Spormann A.M."/>
            <person name="Op Den Camp H."/>
            <person name="Overmann J."/>
            <person name="Amann R."/>
            <person name="Jetten M.S.M."/>
            <person name="Mascher T."/>
            <person name="Medema M.H."/>
            <person name="Devos D.P."/>
            <person name="Kaster A.-K."/>
            <person name="Ovreas L."/>
            <person name="Rohde M."/>
            <person name="Galperin M.Y."/>
            <person name="Jogler C."/>
        </authorList>
    </citation>
    <scope>NUCLEOTIDE SEQUENCE [LARGE SCALE GENOMIC DNA]</scope>
    <source>
        <strain evidence="13 14">Pan14r</strain>
    </source>
</reference>
<evidence type="ECO:0000256" key="5">
    <source>
        <dbReference type="ARBA" id="ARBA00023122"/>
    </source>
</evidence>
<protein>
    <submittedName>
        <fullName evidence="13">Hemolysin C</fullName>
    </submittedName>
</protein>
<keyword evidence="4 8" id="KW-1133">Transmembrane helix</keyword>
<dbReference type="SMART" id="SM00116">
    <property type="entry name" value="CBS"/>
    <property type="match status" value="2"/>
</dbReference>
<evidence type="ECO:0000259" key="12">
    <source>
        <dbReference type="PROSITE" id="PS51846"/>
    </source>
</evidence>
<dbReference type="PANTHER" id="PTHR22777">
    <property type="entry name" value="HEMOLYSIN-RELATED"/>
    <property type="match status" value="1"/>
</dbReference>
<proteinExistence type="predicted"/>
<dbReference type="PANTHER" id="PTHR22777:SF4">
    <property type="entry name" value="UPF0053 PROTEIN SLL1254"/>
    <property type="match status" value="1"/>
</dbReference>
<evidence type="ECO:0000256" key="8">
    <source>
        <dbReference type="PROSITE-ProRule" id="PRU01193"/>
    </source>
</evidence>
<feature type="region of interest" description="Disordered" evidence="9">
    <location>
        <begin position="1"/>
        <end position="22"/>
    </location>
</feature>
<feature type="transmembrane region" description="Helical" evidence="10">
    <location>
        <begin position="144"/>
        <end position="163"/>
    </location>
</feature>
<dbReference type="AlphaFoldDB" id="A0A5C5Y8I5"/>
<comment type="caution">
    <text evidence="13">The sequence shown here is derived from an EMBL/GenBank/DDBJ whole genome shotgun (WGS) entry which is preliminary data.</text>
</comment>
<evidence type="ECO:0000256" key="6">
    <source>
        <dbReference type="ARBA" id="ARBA00023136"/>
    </source>
</evidence>
<dbReference type="Pfam" id="PF01595">
    <property type="entry name" value="CNNM"/>
    <property type="match status" value="1"/>
</dbReference>